<dbReference type="Pfam" id="PF07901">
    <property type="entry name" value="DUF1672"/>
    <property type="match status" value="1"/>
</dbReference>
<organism evidence="1 2">
    <name type="scientific">Bombiscardovia nodaiensis</name>
    <dbReference type="NCBI Taxonomy" id="2932181"/>
    <lineage>
        <taxon>Bacteria</taxon>
        <taxon>Bacillati</taxon>
        <taxon>Actinomycetota</taxon>
        <taxon>Actinomycetes</taxon>
        <taxon>Bifidobacteriales</taxon>
        <taxon>Bifidobacteriaceae</taxon>
        <taxon>Bombiscardovia</taxon>
    </lineage>
</organism>
<dbReference type="Proteomes" id="UP001321766">
    <property type="component" value="Chromosome"/>
</dbReference>
<reference evidence="1 2" key="1">
    <citation type="journal article" date="2023" name="Microbiol. Spectr.">
        <title>Symbiosis of Carpenter Bees with Uncharacterized Lactic Acid Bacteria Showing NAD Auxotrophy.</title>
        <authorList>
            <person name="Kawasaki S."/>
            <person name="Ozawa K."/>
            <person name="Mori T."/>
            <person name="Yamamoto A."/>
            <person name="Ito M."/>
            <person name="Ohkuma M."/>
            <person name="Sakamoto M."/>
            <person name="Matsutani M."/>
        </authorList>
    </citation>
    <scope>NUCLEOTIDE SEQUENCE [LARGE SCALE GENOMIC DNA]</scope>
    <source>
        <strain evidence="1 2">Kim37-2</strain>
    </source>
</reference>
<proteinExistence type="predicted"/>
<dbReference type="InterPro" id="IPR012873">
    <property type="entry name" value="DUF1672"/>
</dbReference>
<gene>
    <name evidence="1" type="ORF">KIM372_06260</name>
</gene>
<sequence length="282" mass="31646">MQEYVGQGFLPGASEEGVRLVRAHEGQIRERVVSFMRQRWHVEVRVNAVWPGRRSAAVYVSCQDPVFTVGLNVRLDREGQVVGDPVDQWEELQTAVMTGLFYRAYQGEYDQLNEFLRGEASRLGLYGMRPEALQRTQSVGYVTPWMFVAMAGSDYQDVVDAFVAGEDLPVERLRVMFEADIAREREHVLDRERGMVVNTPIQLYAASDTLPSKSVVDRVEADLRAWSGSHVLPPTGYTITIFKNSIVNRVGLPNGDNVDTGQVPGGPADGIKIRYLYFNGTE</sequence>
<accession>A0ABM8B773</accession>
<name>A0ABM8B773_9BIFI</name>
<evidence type="ECO:0000313" key="2">
    <source>
        <dbReference type="Proteomes" id="UP001321766"/>
    </source>
</evidence>
<keyword evidence="2" id="KW-1185">Reference proteome</keyword>
<evidence type="ECO:0000313" key="1">
    <source>
        <dbReference type="EMBL" id="BDR52719.1"/>
    </source>
</evidence>
<protein>
    <submittedName>
        <fullName evidence="1">Uncharacterized protein</fullName>
    </submittedName>
</protein>
<dbReference type="EMBL" id="AP026798">
    <property type="protein sequence ID" value="BDR52719.1"/>
    <property type="molecule type" value="Genomic_DNA"/>
</dbReference>